<name>A0A5B8V0Z5_9SPHI</name>
<dbReference type="Pfam" id="PF08713">
    <property type="entry name" value="DNA_alkylation"/>
    <property type="match status" value="1"/>
</dbReference>
<gene>
    <name evidence="1" type="ORF">FRZ54_22310</name>
</gene>
<dbReference type="RefSeq" id="WP_147034018.1">
    <property type="nucleotide sequence ID" value="NZ_CP042436.1"/>
</dbReference>
<dbReference type="SUPFAM" id="SSF48371">
    <property type="entry name" value="ARM repeat"/>
    <property type="match status" value="1"/>
</dbReference>
<accession>A0A5B8V0Z5</accession>
<dbReference type="CDD" id="cd06561">
    <property type="entry name" value="AlkD_like"/>
    <property type="match status" value="1"/>
</dbReference>
<keyword evidence="2" id="KW-1185">Reference proteome</keyword>
<organism evidence="1 2">
    <name type="scientific">Mucilaginibacter ginsenosidivorans</name>
    <dbReference type="NCBI Taxonomy" id="398053"/>
    <lineage>
        <taxon>Bacteria</taxon>
        <taxon>Pseudomonadati</taxon>
        <taxon>Bacteroidota</taxon>
        <taxon>Sphingobacteriia</taxon>
        <taxon>Sphingobacteriales</taxon>
        <taxon>Sphingobacteriaceae</taxon>
        <taxon>Mucilaginibacter</taxon>
    </lineage>
</organism>
<dbReference type="KEGG" id="mgin:FRZ54_22310"/>
<evidence type="ECO:0000313" key="1">
    <source>
        <dbReference type="EMBL" id="QEC65187.1"/>
    </source>
</evidence>
<dbReference type="OrthoDB" id="1117222at2"/>
<evidence type="ECO:0000313" key="2">
    <source>
        <dbReference type="Proteomes" id="UP000321479"/>
    </source>
</evidence>
<proteinExistence type="predicted"/>
<dbReference type="PANTHER" id="PTHR41291:SF1">
    <property type="entry name" value="DNA ALKYLATION REPAIR PROTEIN"/>
    <property type="match status" value="1"/>
</dbReference>
<sequence>MDTDDVIDLLKQKSDPAYRKGMAHFGIDSSKALGVKVPELRQLAKTIKKDQQLSIDLWDTGIHECRILASMIGDAKQVTREQMDKWTGEFYSWDICDQACGNLFDRTPFAVEKALEYSASENEFVKRAGFVLMAEFAVHDKKADDVVFVQFFPVMEREAWDKRNFVKKAVNWALRQIGKRNKTLHQMAIATALRIALQDSKAAKWIAADALRELEKRF</sequence>
<dbReference type="EMBL" id="CP042436">
    <property type="protein sequence ID" value="QEC65187.1"/>
    <property type="molecule type" value="Genomic_DNA"/>
</dbReference>
<dbReference type="Proteomes" id="UP000321479">
    <property type="component" value="Chromosome"/>
</dbReference>
<dbReference type="Gene3D" id="1.25.10.90">
    <property type="match status" value="1"/>
</dbReference>
<dbReference type="InterPro" id="IPR016024">
    <property type="entry name" value="ARM-type_fold"/>
</dbReference>
<reference evidence="1 2" key="1">
    <citation type="journal article" date="2017" name="Curr. Microbiol.">
        <title>Mucilaginibacter ginsenosidivorans sp. nov., Isolated from Soil of Ginseng Field.</title>
        <authorList>
            <person name="Kim M.M."/>
            <person name="Siddiqi M.Z."/>
            <person name="Im W.T."/>
        </authorList>
    </citation>
    <scope>NUCLEOTIDE SEQUENCE [LARGE SCALE GENOMIC DNA]</scope>
    <source>
        <strain evidence="1 2">Gsoil 3017</strain>
    </source>
</reference>
<dbReference type="AlphaFoldDB" id="A0A5B8V0Z5"/>
<protein>
    <submittedName>
        <fullName evidence="1">DNA alkylation repair protein</fullName>
    </submittedName>
</protein>
<dbReference type="PANTHER" id="PTHR41291">
    <property type="entry name" value="DNA ALKYLATION REPAIR PROTEIN"/>
    <property type="match status" value="1"/>
</dbReference>
<dbReference type="InterPro" id="IPR014825">
    <property type="entry name" value="DNA_alkylation"/>
</dbReference>